<dbReference type="InterPro" id="IPR046347">
    <property type="entry name" value="bZIP_sf"/>
</dbReference>
<dbReference type="InterPro" id="IPR040223">
    <property type="entry name" value="PAR_bZIP"/>
</dbReference>
<comment type="subcellular location">
    <subcellularLocation>
        <location evidence="1">Nucleus</location>
    </subcellularLocation>
</comment>
<evidence type="ECO:0000256" key="5">
    <source>
        <dbReference type="ARBA" id="ARBA00023163"/>
    </source>
</evidence>
<evidence type="ECO:0000256" key="8">
    <source>
        <dbReference type="SAM" id="MobiDB-lite"/>
    </source>
</evidence>
<evidence type="ECO:0000256" key="4">
    <source>
        <dbReference type="ARBA" id="ARBA00023125"/>
    </source>
</evidence>
<evidence type="ECO:0000256" key="3">
    <source>
        <dbReference type="ARBA" id="ARBA00023015"/>
    </source>
</evidence>
<dbReference type="SMART" id="SM00338">
    <property type="entry name" value="BRLZ"/>
    <property type="match status" value="1"/>
</dbReference>
<feature type="domain" description="BZIP" evidence="9">
    <location>
        <begin position="283"/>
        <end position="346"/>
    </location>
</feature>
<feature type="compositionally biased region" description="Polar residues" evidence="8">
    <location>
        <begin position="188"/>
        <end position="198"/>
    </location>
</feature>
<sequence>MSLLGQPGLTLKALLENPDLQNPRFLNRNSTTKNDKDGSISFGINPTSAFLGPNLWDKTYTQDDLNLEFMDLDEFLSENGIPINLDSSNDGSPVPVNTHLGNASPTSSLIEVMLSDTAINPSCLEMSLGSPAELLTPLYLDQEPSPQSQQPHSPEVLPLPAKSPKPHIQVVHPHSTLSPRKDSPTPSPSHDTLLSSSDEGCKNSRGPTVREKDLPLDTAMEETSGKDDCTKPKIKQQEEMFTAVIPGQENFDPKSHRFNPEELKPQPLIKKSKKIYVPDDLKDDRYWNRRNKNNVAAKRSRDARRIKENQITMRAAFLEKENDEMKIELDKLKKENEKLINRLAKYESNKTVVSD</sequence>
<keyword evidence="11" id="KW-1185">Reference proteome</keyword>
<dbReference type="Proteomes" id="UP001634394">
    <property type="component" value="Unassembled WGS sequence"/>
</dbReference>
<evidence type="ECO:0000256" key="6">
    <source>
        <dbReference type="ARBA" id="ARBA00023242"/>
    </source>
</evidence>
<feature type="compositionally biased region" description="Low complexity" evidence="8">
    <location>
        <begin position="142"/>
        <end position="155"/>
    </location>
</feature>
<dbReference type="GO" id="GO:0005634">
    <property type="term" value="C:nucleus"/>
    <property type="evidence" value="ECO:0007669"/>
    <property type="project" value="UniProtKB-SubCell"/>
</dbReference>
<evidence type="ECO:0000259" key="9">
    <source>
        <dbReference type="PROSITE" id="PS50217"/>
    </source>
</evidence>
<keyword evidence="5" id="KW-0804">Transcription</keyword>
<dbReference type="GO" id="GO:0003677">
    <property type="term" value="F:DNA binding"/>
    <property type="evidence" value="ECO:0007669"/>
    <property type="project" value="UniProtKB-KW"/>
</dbReference>
<reference evidence="10 11" key="1">
    <citation type="submission" date="2024-11" db="EMBL/GenBank/DDBJ databases">
        <title>Chromosome-level genome assembly of the freshwater bivalve Anodonta woodiana.</title>
        <authorList>
            <person name="Chen X."/>
        </authorList>
    </citation>
    <scope>NUCLEOTIDE SEQUENCE [LARGE SCALE GENOMIC DNA]</scope>
    <source>
        <strain evidence="10">MN2024</strain>
        <tissue evidence="10">Gills</tissue>
    </source>
</reference>
<dbReference type="CDD" id="cd14695">
    <property type="entry name" value="bZIP_HLF"/>
    <property type="match status" value="1"/>
</dbReference>
<keyword evidence="3" id="KW-0805">Transcription regulation</keyword>
<evidence type="ECO:0000256" key="7">
    <source>
        <dbReference type="SAM" id="Coils"/>
    </source>
</evidence>
<evidence type="ECO:0000256" key="2">
    <source>
        <dbReference type="ARBA" id="ARBA00009208"/>
    </source>
</evidence>
<evidence type="ECO:0000313" key="11">
    <source>
        <dbReference type="Proteomes" id="UP001634394"/>
    </source>
</evidence>
<accession>A0ABD3X4M0</accession>
<evidence type="ECO:0000313" key="10">
    <source>
        <dbReference type="EMBL" id="KAL3880650.1"/>
    </source>
</evidence>
<name>A0ABD3X4M0_SINWO</name>
<dbReference type="EMBL" id="JBJQND010000004">
    <property type="protein sequence ID" value="KAL3880649.1"/>
    <property type="molecule type" value="Genomic_DNA"/>
</dbReference>
<keyword evidence="6" id="KW-0539">Nucleus</keyword>
<dbReference type="PANTHER" id="PTHR11988:SF27">
    <property type="entry name" value="GH27708P"/>
    <property type="match status" value="1"/>
</dbReference>
<gene>
    <name evidence="10" type="ORF">ACJMK2_032873</name>
</gene>
<dbReference type="FunFam" id="1.20.5.170:FF:000007">
    <property type="entry name" value="hepatic leukemia factor isoform X2"/>
    <property type="match status" value="1"/>
</dbReference>
<dbReference type="PROSITE" id="PS50217">
    <property type="entry name" value="BZIP"/>
    <property type="match status" value="1"/>
</dbReference>
<evidence type="ECO:0000256" key="1">
    <source>
        <dbReference type="ARBA" id="ARBA00004123"/>
    </source>
</evidence>
<dbReference type="AlphaFoldDB" id="A0ABD3X4M0"/>
<keyword evidence="7" id="KW-0175">Coiled coil</keyword>
<organism evidence="10 11">
    <name type="scientific">Sinanodonta woodiana</name>
    <name type="common">Chinese pond mussel</name>
    <name type="synonym">Anodonta woodiana</name>
    <dbReference type="NCBI Taxonomy" id="1069815"/>
    <lineage>
        <taxon>Eukaryota</taxon>
        <taxon>Metazoa</taxon>
        <taxon>Spiralia</taxon>
        <taxon>Lophotrochozoa</taxon>
        <taxon>Mollusca</taxon>
        <taxon>Bivalvia</taxon>
        <taxon>Autobranchia</taxon>
        <taxon>Heteroconchia</taxon>
        <taxon>Palaeoheterodonta</taxon>
        <taxon>Unionida</taxon>
        <taxon>Unionoidea</taxon>
        <taxon>Unionidae</taxon>
        <taxon>Unioninae</taxon>
        <taxon>Sinanodonta</taxon>
    </lineage>
</organism>
<dbReference type="PANTHER" id="PTHR11988">
    <property type="entry name" value="THYROTROPH EMBRYONIC FACTOR RELATED"/>
    <property type="match status" value="1"/>
</dbReference>
<comment type="similarity">
    <text evidence="2">Belongs to the bZIP family. PAR subfamily.</text>
</comment>
<feature type="region of interest" description="Disordered" evidence="8">
    <location>
        <begin position="142"/>
        <end position="230"/>
    </location>
</feature>
<dbReference type="Pfam" id="PF07716">
    <property type="entry name" value="bZIP_2"/>
    <property type="match status" value="1"/>
</dbReference>
<protein>
    <recommendedName>
        <fullName evidence="9">BZIP domain-containing protein</fullName>
    </recommendedName>
</protein>
<dbReference type="EMBL" id="JBJQND010000004">
    <property type="protein sequence ID" value="KAL3880650.1"/>
    <property type="molecule type" value="Genomic_DNA"/>
</dbReference>
<dbReference type="InterPro" id="IPR004827">
    <property type="entry name" value="bZIP"/>
</dbReference>
<dbReference type="SUPFAM" id="SSF57959">
    <property type="entry name" value="Leucine zipper domain"/>
    <property type="match status" value="1"/>
</dbReference>
<keyword evidence="4" id="KW-0238">DNA-binding</keyword>
<feature type="coiled-coil region" evidence="7">
    <location>
        <begin position="315"/>
        <end position="349"/>
    </location>
</feature>
<proteinExistence type="inferred from homology"/>
<comment type="caution">
    <text evidence="10">The sequence shown here is derived from an EMBL/GenBank/DDBJ whole genome shotgun (WGS) entry which is preliminary data.</text>
</comment>
<dbReference type="Gene3D" id="1.20.5.170">
    <property type="match status" value="1"/>
</dbReference>